<dbReference type="OrthoDB" id="193716at2759"/>
<dbReference type="EMBL" id="FMWP01000091">
    <property type="protein sequence ID" value="SCZ96789.1"/>
    <property type="molecule type" value="Genomic_DNA"/>
</dbReference>
<gene>
    <name evidence="9" type="ORF">BZ3500_MVSOF-1268-A1-R1_CHR4-1G06722</name>
</gene>
<comment type="catalytic activity">
    <reaction evidence="5">
        <text>ATP + H2O = ADP + phosphate + H(+)</text>
        <dbReference type="Rhea" id="RHEA:13065"/>
        <dbReference type="ChEBI" id="CHEBI:15377"/>
        <dbReference type="ChEBI" id="CHEBI:15378"/>
        <dbReference type="ChEBI" id="CHEBI:30616"/>
        <dbReference type="ChEBI" id="CHEBI:43474"/>
        <dbReference type="ChEBI" id="CHEBI:456216"/>
        <dbReference type="EC" id="3.6.4.13"/>
    </reaction>
</comment>
<feature type="domain" description="Helicase C-terminal" evidence="8">
    <location>
        <begin position="391"/>
        <end position="564"/>
    </location>
</feature>
<dbReference type="Pfam" id="PF00271">
    <property type="entry name" value="Helicase_C"/>
    <property type="match status" value="1"/>
</dbReference>
<keyword evidence="3 5" id="KW-0067">ATP-binding</keyword>
<dbReference type="InterPro" id="IPR027417">
    <property type="entry name" value="P-loop_NTPase"/>
</dbReference>
<sequence length="796" mass="87210">MFGTSLRLARTLPSRASALVRPHVLSLHRSVVVASFARSLTTTPSSGYAQTASGRVGGRVSTSGSRAVYDDTPVAIEDDSAEVDADAEQRSAATFASIKDTLHAPIFKAITQRPFRYETMSEVQEAVLALLPRLSNPPLPTTSQDGASESIEQAQDLLVRAKTGTGKTLAFLIPALEGRLRQLEAYKVQWKRDNPDAPKAQAERAFNKYAKSSVGALILSPTRELATQIATEASALTSHLPDMGVRLFVGGASKSLQYRDWVRSSSNDIVVATPGRILDFLSSEENIRAPLSLARMLILDEADTLLDMGFADALADITGYLPDIAQRQTFLFSATVSKQIREVARKSMKQDHVFVDTVKASDIDTHLHIPQYYTVLPDPESQLIHVLRLLAHDQLLHARKAAANGGEQGGKAVIFLPTTRMTQMFSLVLQAMKAHFPWARDTHIVEIHSKKDQNQRTRASDSFRKNKTGYSILVTSDVSARGVDYPGVTRVIQIGVPGSRDLYIHRVGRTGRAGKEGRGDIVLLPWEGKYVSSQLRDIPMQHFSVEDGEKALNEAAEEWDQDPAETQVIAEANPHGGFTKRTSKSIRDRRVGSVRAPQMSSPVAPRLESLEDSLRTSVLPSLDEEAIRDAFSSMLGYYAPRSSDLRVTKSEIVQGLKDWATGSMGLEQEPYVSSMFLAKIGMSDRGASKNHSSGGFGRSRDNGGSRGGRPSSFDGYRSQKDSRPMDSRINSAGKYASKKNPPRAPRDGAYKPRVFGSESSYGSRKPSFGYGGSSSPYDNDRGDRRDNRRSSPSSRY</sequence>
<evidence type="ECO:0000259" key="7">
    <source>
        <dbReference type="PROSITE" id="PS51192"/>
    </source>
</evidence>
<keyword evidence="1 5" id="KW-0547">Nucleotide-binding</keyword>
<dbReference type="Gene3D" id="3.40.50.300">
    <property type="entry name" value="P-loop containing nucleotide triphosphate hydrolases"/>
    <property type="match status" value="2"/>
</dbReference>
<dbReference type="PROSITE" id="PS51194">
    <property type="entry name" value="HELICASE_CTER"/>
    <property type="match status" value="1"/>
</dbReference>
<evidence type="ECO:0000256" key="1">
    <source>
        <dbReference type="ARBA" id="ARBA00022741"/>
    </source>
</evidence>
<dbReference type="Pfam" id="PF00270">
    <property type="entry name" value="DEAD"/>
    <property type="match status" value="1"/>
</dbReference>
<evidence type="ECO:0000256" key="3">
    <source>
        <dbReference type="ARBA" id="ARBA00022840"/>
    </source>
</evidence>
<proteinExistence type="inferred from homology"/>
<evidence type="ECO:0000256" key="5">
    <source>
        <dbReference type="RuleBase" id="RU365068"/>
    </source>
</evidence>
<dbReference type="AlphaFoldDB" id="A0A2X0KRW5"/>
<dbReference type="SMART" id="SM00487">
    <property type="entry name" value="DEXDc"/>
    <property type="match status" value="1"/>
</dbReference>
<keyword evidence="2 5" id="KW-0378">Hydrolase</keyword>
<comment type="similarity">
    <text evidence="5">Belongs to the DEAD box helicase family.</text>
</comment>
<feature type="compositionally biased region" description="Low complexity" evidence="6">
    <location>
        <begin position="52"/>
        <end position="64"/>
    </location>
</feature>
<dbReference type="PROSITE" id="PS51192">
    <property type="entry name" value="HELICASE_ATP_BIND_1"/>
    <property type="match status" value="1"/>
</dbReference>
<evidence type="ECO:0000259" key="8">
    <source>
        <dbReference type="PROSITE" id="PS51194"/>
    </source>
</evidence>
<dbReference type="CDD" id="cd18787">
    <property type="entry name" value="SF2_C_DEAD"/>
    <property type="match status" value="1"/>
</dbReference>
<keyword evidence="5" id="KW-0347">Helicase</keyword>
<dbReference type="SMART" id="SM00490">
    <property type="entry name" value="HELICc"/>
    <property type="match status" value="1"/>
</dbReference>
<dbReference type="GO" id="GO:0003723">
    <property type="term" value="F:RNA binding"/>
    <property type="evidence" value="ECO:0007669"/>
    <property type="project" value="UniProtKB-UniRule"/>
</dbReference>
<comment type="function">
    <text evidence="5">RNA helicase.</text>
</comment>
<feature type="region of interest" description="Disordered" evidence="6">
    <location>
        <begin position="43"/>
        <end position="64"/>
    </location>
</feature>
<reference evidence="10" key="1">
    <citation type="submission" date="2016-10" db="EMBL/GenBank/DDBJ databases">
        <authorList>
            <person name="Jeantristanb JTB J.-T."/>
            <person name="Ricardo R."/>
        </authorList>
    </citation>
    <scope>NUCLEOTIDE SEQUENCE [LARGE SCALE GENOMIC DNA]</scope>
</reference>
<name>A0A2X0KRW5_9BASI</name>
<dbReference type="PANTHER" id="PTHR24031">
    <property type="entry name" value="RNA HELICASE"/>
    <property type="match status" value="1"/>
</dbReference>
<dbReference type="InterPro" id="IPR014001">
    <property type="entry name" value="Helicase_ATP-bd"/>
</dbReference>
<feature type="compositionally biased region" description="Basic and acidic residues" evidence="6">
    <location>
        <begin position="717"/>
        <end position="726"/>
    </location>
</feature>
<keyword evidence="4 5" id="KW-0694">RNA-binding</keyword>
<evidence type="ECO:0000313" key="10">
    <source>
        <dbReference type="Proteomes" id="UP000249723"/>
    </source>
</evidence>
<evidence type="ECO:0000256" key="6">
    <source>
        <dbReference type="SAM" id="MobiDB-lite"/>
    </source>
</evidence>
<dbReference type="STRING" id="289078.A0A2X0KRW5"/>
<dbReference type="InterPro" id="IPR011545">
    <property type="entry name" value="DEAD/DEAH_box_helicase_dom"/>
</dbReference>
<dbReference type="GO" id="GO:0003724">
    <property type="term" value="F:RNA helicase activity"/>
    <property type="evidence" value="ECO:0007669"/>
    <property type="project" value="UniProtKB-EC"/>
</dbReference>
<organism evidence="9 10">
    <name type="scientific">Microbotryum saponariae</name>
    <dbReference type="NCBI Taxonomy" id="289078"/>
    <lineage>
        <taxon>Eukaryota</taxon>
        <taxon>Fungi</taxon>
        <taxon>Dikarya</taxon>
        <taxon>Basidiomycota</taxon>
        <taxon>Pucciniomycotina</taxon>
        <taxon>Microbotryomycetes</taxon>
        <taxon>Microbotryales</taxon>
        <taxon>Microbotryaceae</taxon>
        <taxon>Microbotryum</taxon>
    </lineage>
</organism>
<dbReference type="SUPFAM" id="SSF52540">
    <property type="entry name" value="P-loop containing nucleoside triphosphate hydrolases"/>
    <property type="match status" value="1"/>
</dbReference>
<evidence type="ECO:0000256" key="2">
    <source>
        <dbReference type="ARBA" id="ARBA00022801"/>
    </source>
</evidence>
<dbReference type="EC" id="3.6.4.13" evidence="5"/>
<feature type="compositionally biased region" description="Basic and acidic residues" evidence="6">
    <location>
        <begin position="778"/>
        <end position="789"/>
    </location>
</feature>
<feature type="region of interest" description="Disordered" evidence="6">
    <location>
        <begin position="684"/>
        <end position="796"/>
    </location>
</feature>
<accession>A0A2X0KRW5</accession>
<comment type="domain">
    <text evidence="5">The Q motif is unique to and characteristic of the DEAD box family of RNA helicases and controls ATP binding and hydrolysis.</text>
</comment>
<protein>
    <recommendedName>
        <fullName evidence="5">ATP-dependent RNA helicase</fullName>
        <ecNumber evidence="5">3.6.4.13</ecNumber>
    </recommendedName>
</protein>
<feature type="domain" description="Helicase ATP-binding" evidence="7">
    <location>
        <begin position="148"/>
        <end position="354"/>
    </location>
</feature>
<keyword evidence="10" id="KW-1185">Reference proteome</keyword>
<dbReference type="GO" id="GO:0016787">
    <property type="term" value="F:hydrolase activity"/>
    <property type="evidence" value="ECO:0007669"/>
    <property type="project" value="UniProtKB-KW"/>
</dbReference>
<dbReference type="InterPro" id="IPR001650">
    <property type="entry name" value="Helicase_C-like"/>
</dbReference>
<evidence type="ECO:0000313" key="9">
    <source>
        <dbReference type="EMBL" id="SCZ96789.1"/>
    </source>
</evidence>
<dbReference type="Proteomes" id="UP000249723">
    <property type="component" value="Unassembled WGS sequence"/>
</dbReference>
<dbReference type="GO" id="GO:0005524">
    <property type="term" value="F:ATP binding"/>
    <property type="evidence" value="ECO:0007669"/>
    <property type="project" value="UniProtKB-UniRule"/>
</dbReference>
<feature type="region of interest" description="Disordered" evidence="6">
    <location>
        <begin position="575"/>
        <end position="612"/>
    </location>
</feature>
<evidence type="ECO:0000256" key="4">
    <source>
        <dbReference type="ARBA" id="ARBA00022884"/>
    </source>
</evidence>